<dbReference type="InterPro" id="IPR025156">
    <property type="entry name" value="RNase_M5_C"/>
</dbReference>
<keyword evidence="4 11" id="KW-0540">Nuclease</keyword>
<keyword evidence="6 11" id="KW-0699">rRNA-binding</keyword>
<evidence type="ECO:0000256" key="6">
    <source>
        <dbReference type="ARBA" id="ARBA00022730"/>
    </source>
</evidence>
<dbReference type="HAMAP" id="MF_01469">
    <property type="entry name" value="RNase_M5"/>
    <property type="match status" value="1"/>
</dbReference>
<keyword evidence="3 11" id="KW-0698">rRNA processing</keyword>
<evidence type="ECO:0000256" key="8">
    <source>
        <dbReference type="ARBA" id="ARBA00022801"/>
    </source>
</evidence>
<evidence type="ECO:0000259" key="13">
    <source>
        <dbReference type="PROSITE" id="PS50880"/>
    </source>
</evidence>
<dbReference type="Pfam" id="PF13662">
    <property type="entry name" value="Toprim_4"/>
    <property type="match status" value="1"/>
</dbReference>
<comment type="similarity">
    <text evidence="11">Belongs to the ribonuclease M5 family.</text>
</comment>
<dbReference type="PANTHER" id="PTHR39156:SF1">
    <property type="entry name" value="RIBONUCLEASE M5"/>
    <property type="match status" value="1"/>
</dbReference>
<keyword evidence="15" id="KW-1185">Reference proteome</keyword>
<keyword evidence="1 11" id="KW-0963">Cytoplasm</keyword>
<feature type="domain" description="Toprim" evidence="13">
    <location>
        <begin position="4"/>
        <end position="87"/>
    </location>
</feature>
<evidence type="ECO:0000256" key="4">
    <source>
        <dbReference type="ARBA" id="ARBA00022722"/>
    </source>
</evidence>
<keyword evidence="8 11" id="KW-0378">Hydrolase</keyword>
<evidence type="ECO:0000313" key="14">
    <source>
        <dbReference type="EMBL" id="MDG5755024.1"/>
    </source>
</evidence>
<keyword evidence="7 11" id="KW-0255">Endonuclease</keyword>
<evidence type="ECO:0000256" key="5">
    <source>
        <dbReference type="ARBA" id="ARBA00022723"/>
    </source>
</evidence>
<dbReference type="InterPro" id="IPR034141">
    <property type="entry name" value="TOPRIM_RNase_M5-like"/>
</dbReference>
<dbReference type="PROSITE" id="PS50880">
    <property type="entry name" value="TOPRIM"/>
    <property type="match status" value="1"/>
</dbReference>
<accession>A0ABT6H6Q1</accession>
<sequence length="185" mass="20720">MRIKEVIVVEGKDDTVAIKRAVNADTIETNGSAIGEDVIERVRLAQATRGVIILTDPDYPGERIRKIVAEKVPGCKHAFLPKEEAIAKRKNGLGIEHATPEAIRRALQDVKEEMKEYISEITWEDIVDAGLTGGEKASDRRMRLGKILKIGHTNGKQLFKRIQMFQISKEAFAEAMSQVLQEEKK</sequence>
<dbReference type="NCBIfam" id="TIGR00334">
    <property type="entry name" value="5S_RNA_mat_M5"/>
    <property type="match status" value="1"/>
</dbReference>
<dbReference type="SMART" id="SM00493">
    <property type="entry name" value="TOPRIM"/>
    <property type="match status" value="1"/>
</dbReference>
<protein>
    <recommendedName>
        <fullName evidence="11 12">Ribonuclease M5</fullName>
        <ecNumber evidence="11 12">3.1.26.8</ecNumber>
    </recommendedName>
    <alternativeName>
        <fullName evidence="11">RNase M5</fullName>
    </alternativeName>
    <alternativeName>
        <fullName evidence="11">Ribosomal RNA terminal maturase M5</fullName>
    </alternativeName>
</protein>
<comment type="subcellular location">
    <subcellularLocation>
        <location evidence="11">Cytoplasm</location>
    </subcellularLocation>
</comment>
<reference evidence="14 15" key="1">
    <citation type="submission" date="2023-04" db="EMBL/GenBank/DDBJ databases">
        <title>Ectobacillus antri isolated from activated sludge.</title>
        <authorList>
            <person name="Yan P."/>
            <person name="Liu X."/>
        </authorList>
    </citation>
    <scope>NUCLEOTIDE SEQUENCE [LARGE SCALE GENOMIC DNA]</scope>
    <source>
        <strain evidence="14 15">C18H</strain>
    </source>
</reference>
<dbReference type="EMBL" id="JARULN010000017">
    <property type="protein sequence ID" value="MDG5755024.1"/>
    <property type="molecule type" value="Genomic_DNA"/>
</dbReference>
<organism evidence="14 15">
    <name type="scientific">Ectobacillus antri</name>
    <dbReference type="NCBI Taxonomy" id="2486280"/>
    <lineage>
        <taxon>Bacteria</taxon>
        <taxon>Bacillati</taxon>
        <taxon>Bacillota</taxon>
        <taxon>Bacilli</taxon>
        <taxon>Bacillales</taxon>
        <taxon>Bacillaceae</taxon>
        <taxon>Ectobacillus</taxon>
    </lineage>
</organism>
<gene>
    <name evidence="11 14" type="primary">rnmV</name>
    <name evidence="14" type="ORF">P6P90_13820</name>
</gene>
<dbReference type="RefSeq" id="WP_124565641.1">
    <property type="nucleotide sequence ID" value="NZ_JARRRY010000016.1"/>
</dbReference>
<evidence type="ECO:0000256" key="10">
    <source>
        <dbReference type="ARBA" id="ARBA00022884"/>
    </source>
</evidence>
<keyword evidence="9" id="KW-0460">Magnesium</keyword>
<name>A0ABT6H6Q1_9BACI</name>
<evidence type="ECO:0000256" key="11">
    <source>
        <dbReference type="HAMAP-Rule" id="MF_01469"/>
    </source>
</evidence>
<comment type="catalytic activity">
    <reaction evidence="11">
        <text>Endonucleolytic cleavage of RNA, removing 21 and 42 nucleotides, respectively, from the 5'- and 3'-termini of a 5S-rRNA precursor.</text>
        <dbReference type="EC" id="3.1.26.8"/>
    </reaction>
</comment>
<keyword evidence="5" id="KW-0479">Metal-binding</keyword>
<dbReference type="Proteomes" id="UP001218246">
    <property type="component" value="Unassembled WGS sequence"/>
</dbReference>
<evidence type="ECO:0000256" key="7">
    <source>
        <dbReference type="ARBA" id="ARBA00022759"/>
    </source>
</evidence>
<evidence type="ECO:0000313" key="15">
    <source>
        <dbReference type="Proteomes" id="UP001218246"/>
    </source>
</evidence>
<evidence type="ECO:0000256" key="3">
    <source>
        <dbReference type="ARBA" id="ARBA00022552"/>
    </source>
</evidence>
<dbReference type="GO" id="GO:0043822">
    <property type="term" value="F:ribonuclease M5 activity"/>
    <property type="evidence" value="ECO:0007669"/>
    <property type="project" value="UniProtKB-EC"/>
</dbReference>
<dbReference type="EC" id="3.1.26.8" evidence="11 12"/>
<comment type="function">
    <text evidence="11">Required for correct processing of both the 5' and 3' ends of 5S rRNA precursor. Cleaves both sides of a double-stranded region yielding mature 5S rRNA in one step.</text>
</comment>
<dbReference type="Gene3D" id="3.40.1360.10">
    <property type="match status" value="1"/>
</dbReference>
<dbReference type="Pfam" id="PF13331">
    <property type="entry name" value="DUF4093"/>
    <property type="match status" value="1"/>
</dbReference>
<dbReference type="InterPro" id="IPR006171">
    <property type="entry name" value="TOPRIM_dom"/>
</dbReference>
<dbReference type="PANTHER" id="PTHR39156">
    <property type="entry name" value="RIBONUCLEASE M5"/>
    <property type="match status" value="1"/>
</dbReference>
<evidence type="ECO:0000256" key="12">
    <source>
        <dbReference type="NCBIfam" id="TIGR00334"/>
    </source>
</evidence>
<dbReference type="InterPro" id="IPR004466">
    <property type="entry name" value="RNase_M5"/>
</dbReference>
<dbReference type="CDD" id="cd01027">
    <property type="entry name" value="TOPRIM_RNase_M5_like"/>
    <property type="match status" value="1"/>
</dbReference>
<evidence type="ECO:0000256" key="9">
    <source>
        <dbReference type="ARBA" id="ARBA00022842"/>
    </source>
</evidence>
<comment type="caution">
    <text evidence="14">The sequence shown here is derived from an EMBL/GenBank/DDBJ whole genome shotgun (WGS) entry which is preliminary data.</text>
</comment>
<proteinExistence type="inferred from homology"/>
<keyword evidence="10 11" id="KW-0694">RNA-binding</keyword>
<evidence type="ECO:0000256" key="2">
    <source>
        <dbReference type="ARBA" id="ARBA00022517"/>
    </source>
</evidence>
<keyword evidence="2 11" id="KW-0690">Ribosome biogenesis</keyword>
<evidence type="ECO:0000256" key="1">
    <source>
        <dbReference type="ARBA" id="ARBA00022490"/>
    </source>
</evidence>
<dbReference type="SUPFAM" id="SSF110455">
    <property type="entry name" value="Toprim domain"/>
    <property type="match status" value="1"/>
</dbReference>